<keyword evidence="5 12" id="KW-0436">Ligase</keyword>
<protein>
    <recommendedName>
        <fullName evidence="12">Serine--tRNA ligase</fullName>
        <ecNumber evidence="12">6.1.1.11</ecNumber>
    </recommendedName>
    <alternativeName>
        <fullName evidence="12">Seryl-tRNA synthetase</fullName>
        <shortName evidence="12">SerRS</shortName>
    </alternativeName>
    <alternativeName>
        <fullName evidence="12">Seryl-tRNA(Ser/Sec) synthetase</fullName>
    </alternativeName>
</protein>
<keyword evidence="8 12" id="KW-0648">Protein biosynthesis</keyword>
<dbReference type="PROSITE" id="PS50862">
    <property type="entry name" value="AA_TRNA_LIGASE_II"/>
    <property type="match status" value="1"/>
</dbReference>
<feature type="coiled-coil region" evidence="15">
    <location>
        <begin position="30"/>
        <end position="103"/>
    </location>
</feature>
<evidence type="ECO:0000256" key="13">
    <source>
        <dbReference type="PIRSR" id="PIRSR001529-1"/>
    </source>
</evidence>
<dbReference type="Gene3D" id="1.10.287.40">
    <property type="entry name" value="Serine-tRNA synthetase, tRNA binding domain"/>
    <property type="match status" value="1"/>
</dbReference>
<evidence type="ECO:0000256" key="7">
    <source>
        <dbReference type="ARBA" id="ARBA00022840"/>
    </source>
</evidence>
<dbReference type="Gene3D" id="3.30.930.10">
    <property type="entry name" value="Bira Bifunctional Protein, Domain 2"/>
    <property type="match status" value="1"/>
</dbReference>
<feature type="binding site" evidence="12">
    <location>
        <begin position="231"/>
        <end position="233"/>
    </location>
    <ligand>
        <name>L-serine</name>
        <dbReference type="ChEBI" id="CHEBI:33384"/>
    </ligand>
</feature>
<dbReference type="InterPro" id="IPR006195">
    <property type="entry name" value="aa-tRNA-synth_II"/>
</dbReference>
<dbReference type="EMBL" id="NDHY01000011">
    <property type="protein sequence ID" value="RIH99820.1"/>
    <property type="molecule type" value="Genomic_DNA"/>
</dbReference>
<dbReference type="SUPFAM" id="SSF46589">
    <property type="entry name" value="tRNA-binding arm"/>
    <property type="match status" value="1"/>
</dbReference>
<reference evidence="17 18" key="1">
    <citation type="submission" date="2018-08" db="EMBL/GenBank/DDBJ databases">
        <title>Draft genome of candidate division NPL-UPA2 bacterium Unc8 that adapted to ultra-basic serpentinizing groundwater.</title>
        <authorList>
            <person name="Ishii S."/>
            <person name="Suzuki S."/>
            <person name="Nealson K.H."/>
        </authorList>
    </citation>
    <scope>NUCLEOTIDE SEQUENCE [LARGE SCALE GENOMIC DNA]</scope>
    <source>
        <strain evidence="17">Unc8</strain>
    </source>
</reference>
<dbReference type="PANTHER" id="PTHR43697:SF1">
    <property type="entry name" value="SERINE--TRNA LIGASE"/>
    <property type="match status" value="1"/>
</dbReference>
<proteinExistence type="inferred from homology"/>
<keyword evidence="6 12" id="KW-0547">Nucleotide-binding</keyword>
<gene>
    <name evidence="12" type="primary">serS</name>
    <name evidence="17" type="ORF">B9J77_04400</name>
</gene>
<feature type="domain" description="Aminoacyl-transfer RNA synthetases class-II family profile" evidence="16">
    <location>
        <begin position="134"/>
        <end position="410"/>
    </location>
</feature>
<dbReference type="PRINTS" id="PR00981">
    <property type="entry name" value="TRNASYNTHSER"/>
</dbReference>
<dbReference type="GO" id="GO:0005524">
    <property type="term" value="F:ATP binding"/>
    <property type="evidence" value="ECO:0007669"/>
    <property type="project" value="UniProtKB-UniRule"/>
</dbReference>
<name>A0A399FUT1_UNCN2</name>
<dbReference type="GO" id="GO:0004828">
    <property type="term" value="F:serine-tRNA ligase activity"/>
    <property type="evidence" value="ECO:0007669"/>
    <property type="project" value="UniProtKB-UniRule"/>
</dbReference>
<evidence type="ECO:0000256" key="8">
    <source>
        <dbReference type="ARBA" id="ARBA00022917"/>
    </source>
</evidence>
<dbReference type="InterPro" id="IPR002314">
    <property type="entry name" value="aa-tRNA-synt_IIb"/>
</dbReference>
<comment type="subcellular location">
    <subcellularLocation>
        <location evidence="1 12">Cytoplasm</location>
    </subcellularLocation>
</comment>
<evidence type="ECO:0000256" key="15">
    <source>
        <dbReference type="SAM" id="Coils"/>
    </source>
</evidence>
<dbReference type="InterPro" id="IPR015866">
    <property type="entry name" value="Ser-tRNA-synth_1_N"/>
</dbReference>
<comment type="catalytic activity">
    <reaction evidence="11 12">
        <text>tRNA(Ser) + L-serine + ATP = L-seryl-tRNA(Ser) + AMP + diphosphate + H(+)</text>
        <dbReference type="Rhea" id="RHEA:12292"/>
        <dbReference type="Rhea" id="RHEA-COMP:9669"/>
        <dbReference type="Rhea" id="RHEA-COMP:9703"/>
        <dbReference type="ChEBI" id="CHEBI:15378"/>
        <dbReference type="ChEBI" id="CHEBI:30616"/>
        <dbReference type="ChEBI" id="CHEBI:33019"/>
        <dbReference type="ChEBI" id="CHEBI:33384"/>
        <dbReference type="ChEBI" id="CHEBI:78442"/>
        <dbReference type="ChEBI" id="CHEBI:78533"/>
        <dbReference type="ChEBI" id="CHEBI:456215"/>
        <dbReference type="EC" id="6.1.1.11"/>
    </reaction>
</comment>
<keyword evidence="4 12" id="KW-0963">Cytoplasm</keyword>
<evidence type="ECO:0000259" key="16">
    <source>
        <dbReference type="PROSITE" id="PS50862"/>
    </source>
</evidence>
<organism evidence="17 18">
    <name type="scientific">candidate division NPL-UPA2 bacterium Unc8</name>
    <dbReference type="NCBI Taxonomy" id="1980939"/>
    <lineage>
        <taxon>Bacteria</taxon>
    </lineage>
</organism>
<keyword evidence="9 12" id="KW-0030">Aminoacyl-tRNA synthetase</keyword>
<evidence type="ECO:0000256" key="14">
    <source>
        <dbReference type="PIRSR" id="PIRSR001529-2"/>
    </source>
</evidence>
<evidence type="ECO:0000256" key="1">
    <source>
        <dbReference type="ARBA" id="ARBA00004496"/>
    </source>
</evidence>
<dbReference type="PIRSF" id="PIRSF001529">
    <property type="entry name" value="Ser-tRNA-synth_IIa"/>
    <property type="match status" value="1"/>
</dbReference>
<feature type="binding site" evidence="12 14">
    <location>
        <begin position="262"/>
        <end position="264"/>
    </location>
    <ligand>
        <name>ATP</name>
        <dbReference type="ChEBI" id="CHEBI:30616"/>
    </ligand>
</feature>
<evidence type="ECO:0000256" key="10">
    <source>
        <dbReference type="ARBA" id="ARBA00047929"/>
    </source>
</evidence>
<feature type="binding site" evidence="13">
    <location>
        <position position="383"/>
    </location>
    <ligand>
        <name>L-serine</name>
        <dbReference type="ChEBI" id="CHEBI:33384"/>
    </ligand>
</feature>
<dbReference type="InterPro" id="IPR002317">
    <property type="entry name" value="Ser-tRNA-ligase_type_1"/>
</dbReference>
<accession>A0A399FUT1</accession>
<dbReference type="AlphaFoldDB" id="A0A399FUT1"/>
<dbReference type="EC" id="6.1.1.11" evidence="12"/>
<feature type="binding site" evidence="12 13">
    <location>
        <position position="285"/>
    </location>
    <ligand>
        <name>L-serine</name>
        <dbReference type="ChEBI" id="CHEBI:33384"/>
    </ligand>
</feature>
<evidence type="ECO:0000313" key="18">
    <source>
        <dbReference type="Proteomes" id="UP000266287"/>
    </source>
</evidence>
<dbReference type="InterPro" id="IPR042103">
    <property type="entry name" value="SerRS_1_N_sf"/>
</dbReference>
<feature type="binding site" evidence="13">
    <location>
        <position position="262"/>
    </location>
    <ligand>
        <name>L-serine</name>
        <dbReference type="ChEBI" id="CHEBI:33384"/>
    </ligand>
</feature>
<evidence type="ECO:0000256" key="9">
    <source>
        <dbReference type="ARBA" id="ARBA00023146"/>
    </source>
</evidence>
<dbReference type="GO" id="GO:0016260">
    <property type="term" value="P:selenocysteine biosynthetic process"/>
    <property type="evidence" value="ECO:0007669"/>
    <property type="project" value="UniProtKB-UniRule"/>
</dbReference>
<sequence length="426" mass="48150">MLDIKFIRENVEVVKKSLRDRGMKVDIDKLLVLDEEKKKLLLQVEEQRRQRNLISEEVGKLKQASAPDADKKIAEIRVASQEFKELENNIKEIVREQEELAILIPNIPHQSVPVGDGSEDNVEVRSWGEPPRFDFAPRSHYEIAKSLKIIDFERVAKISGSGFALYYGLGAKLERALINFMLDLHTTKHNYIEVSPPFIVKRGCLTGTGQLPLLEDDMYICEKDDLFLIPTAEVPLTNIHVGEVLSDSELPLYYCAYTPCFRREAGSYGKETKGLIRIHQFDKIELVKFVKPETSEDELELLLKDAEEVLQLLGLHYRVVRLCTAELSFAASRCYDIEVWAAGEGRYLEVSSCSSFSDFQAMRAGIRYRPEGGGKLKYVHTLNGSGVALARMVVAFLETYQQADGSVTIPEPLRTYMGGADKILEG</sequence>
<dbReference type="SUPFAM" id="SSF55681">
    <property type="entry name" value="Class II aaRS and biotin synthetases"/>
    <property type="match status" value="1"/>
</dbReference>
<evidence type="ECO:0000256" key="4">
    <source>
        <dbReference type="ARBA" id="ARBA00022490"/>
    </source>
</evidence>
<comment type="catalytic activity">
    <reaction evidence="10 12">
        <text>tRNA(Sec) + L-serine + ATP = L-seryl-tRNA(Sec) + AMP + diphosphate + H(+)</text>
        <dbReference type="Rhea" id="RHEA:42580"/>
        <dbReference type="Rhea" id="RHEA-COMP:9742"/>
        <dbReference type="Rhea" id="RHEA-COMP:10128"/>
        <dbReference type="ChEBI" id="CHEBI:15378"/>
        <dbReference type="ChEBI" id="CHEBI:30616"/>
        <dbReference type="ChEBI" id="CHEBI:33019"/>
        <dbReference type="ChEBI" id="CHEBI:33384"/>
        <dbReference type="ChEBI" id="CHEBI:78442"/>
        <dbReference type="ChEBI" id="CHEBI:78533"/>
        <dbReference type="ChEBI" id="CHEBI:456215"/>
        <dbReference type="EC" id="6.1.1.11"/>
    </reaction>
</comment>
<comment type="pathway">
    <text evidence="2 12">Aminoacyl-tRNA biosynthesis; selenocysteinyl-tRNA(Sec) biosynthesis; L-seryl-tRNA(Sec) from L-serine and tRNA(Sec): step 1/1.</text>
</comment>
<evidence type="ECO:0000256" key="6">
    <source>
        <dbReference type="ARBA" id="ARBA00022741"/>
    </source>
</evidence>
<dbReference type="InterPro" id="IPR045864">
    <property type="entry name" value="aa-tRNA-synth_II/BPL/LPL"/>
</dbReference>
<dbReference type="Pfam" id="PF00587">
    <property type="entry name" value="tRNA-synt_2b"/>
    <property type="match status" value="1"/>
</dbReference>
<feature type="binding site" evidence="12 14">
    <location>
        <begin position="349"/>
        <end position="352"/>
    </location>
    <ligand>
        <name>ATP</name>
        <dbReference type="ChEBI" id="CHEBI:30616"/>
    </ligand>
</feature>
<dbReference type="GO" id="GO:0005737">
    <property type="term" value="C:cytoplasm"/>
    <property type="evidence" value="ECO:0007669"/>
    <property type="project" value="UniProtKB-SubCell"/>
</dbReference>
<comment type="domain">
    <text evidence="12">Consists of two distinct domains, a catalytic core and a N-terminal extension that is involved in tRNA binding.</text>
</comment>
<evidence type="ECO:0000256" key="5">
    <source>
        <dbReference type="ARBA" id="ARBA00022598"/>
    </source>
</evidence>
<dbReference type="Pfam" id="PF02403">
    <property type="entry name" value="Seryl_tRNA_N"/>
    <property type="match status" value="1"/>
</dbReference>
<dbReference type="NCBIfam" id="TIGR00414">
    <property type="entry name" value="serS"/>
    <property type="match status" value="1"/>
</dbReference>
<comment type="similarity">
    <text evidence="3 12">Belongs to the class-II aminoacyl-tRNA synthetase family. Type-1 seryl-tRNA synthetase subfamily.</text>
</comment>
<dbReference type="UniPathway" id="UPA00906">
    <property type="reaction ID" value="UER00895"/>
</dbReference>
<keyword evidence="7 12" id="KW-0067">ATP-binding</keyword>
<comment type="caution">
    <text evidence="17">The sequence shown here is derived from an EMBL/GenBank/DDBJ whole genome shotgun (WGS) entry which is preliminary data.</text>
</comment>
<dbReference type="CDD" id="cd00770">
    <property type="entry name" value="SerRS_core"/>
    <property type="match status" value="1"/>
</dbReference>
<evidence type="ECO:0000313" key="17">
    <source>
        <dbReference type="EMBL" id="RIH99820.1"/>
    </source>
</evidence>
<dbReference type="InterPro" id="IPR010978">
    <property type="entry name" value="tRNA-bd_arm"/>
</dbReference>
<keyword evidence="15" id="KW-0175">Coiled coil</keyword>
<evidence type="ECO:0000256" key="3">
    <source>
        <dbReference type="ARBA" id="ARBA00010728"/>
    </source>
</evidence>
<comment type="function">
    <text evidence="12">Catalyzes the attachment of serine to tRNA(Ser). Is also able to aminoacylate tRNA(Sec) with serine, to form the misacylated tRNA L-seryl-tRNA(Sec), which will be further converted into selenocysteinyl-tRNA(Sec).</text>
</comment>
<feature type="binding site" evidence="13">
    <location>
        <position position="231"/>
    </location>
    <ligand>
        <name>L-serine</name>
        <dbReference type="ChEBI" id="CHEBI:33384"/>
    </ligand>
</feature>
<dbReference type="PANTHER" id="PTHR43697">
    <property type="entry name" value="SERYL-TRNA SYNTHETASE"/>
    <property type="match status" value="1"/>
</dbReference>
<evidence type="ECO:0000256" key="2">
    <source>
        <dbReference type="ARBA" id="ARBA00005045"/>
    </source>
</evidence>
<dbReference type="GO" id="GO:0006434">
    <property type="term" value="P:seryl-tRNA aminoacylation"/>
    <property type="evidence" value="ECO:0007669"/>
    <property type="project" value="UniProtKB-UniRule"/>
</dbReference>
<evidence type="ECO:0000256" key="12">
    <source>
        <dbReference type="HAMAP-Rule" id="MF_00176"/>
    </source>
</evidence>
<evidence type="ECO:0000256" key="11">
    <source>
        <dbReference type="ARBA" id="ARBA00048823"/>
    </source>
</evidence>
<dbReference type="HAMAP" id="MF_00176">
    <property type="entry name" value="Ser_tRNA_synth_type1"/>
    <property type="match status" value="1"/>
</dbReference>
<dbReference type="InterPro" id="IPR033729">
    <property type="entry name" value="SerRS_core"/>
</dbReference>
<feature type="binding site" evidence="12">
    <location>
        <position position="385"/>
    </location>
    <ligand>
        <name>L-serine</name>
        <dbReference type="ChEBI" id="CHEBI:33384"/>
    </ligand>
</feature>
<comment type="subunit">
    <text evidence="12">Homodimer. The tRNA molecule binds across the dimer.</text>
</comment>
<dbReference type="Proteomes" id="UP000266287">
    <property type="component" value="Unassembled WGS sequence"/>
</dbReference>
<comment type="caution">
    <text evidence="12">Lacks conserved residue(s) required for the propagation of feature annotation.</text>
</comment>